<feature type="domain" description="AAA+ ATPase" evidence="4">
    <location>
        <begin position="420"/>
        <end position="561"/>
    </location>
</feature>
<evidence type="ECO:0000256" key="3">
    <source>
        <dbReference type="ARBA" id="ARBA00022840"/>
    </source>
</evidence>
<dbReference type="RefSeq" id="WP_117445455.1">
    <property type="nucleotide sequence ID" value="NZ_JBFBOW010000006.1"/>
</dbReference>
<comment type="similarity">
    <text evidence="1">Belongs to the CbxX/CfxQ family.</text>
</comment>
<dbReference type="Pfam" id="PF00004">
    <property type="entry name" value="AAA"/>
    <property type="match status" value="2"/>
</dbReference>
<dbReference type="PANTHER" id="PTHR43392">
    <property type="entry name" value="AAA-TYPE ATPASE FAMILY PROTEIN / ANKYRIN REPEAT FAMILY PROTEIN"/>
    <property type="match status" value="1"/>
</dbReference>
<dbReference type="GO" id="GO:0016887">
    <property type="term" value="F:ATP hydrolysis activity"/>
    <property type="evidence" value="ECO:0007669"/>
    <property type="project" value="InterPro"/>
</dbReference>
<protein>
    <submittedName>
        <fullName evidence="5">AAA family ATPase</fullName>
    </submittedName>
</protein>
<dbReference type="SUPFAM" id="SSF52540">
    <property type="entry name" value="P-loop containing nucleoside triphosphate hydrolases"/>
    <property type="match status" value="2"/>
</dbReference>
<dbReference type="PANTHER" id="PTHR43392:SF2">
    <property type="entry name" value="AAA-TYPE ATPASE FAMILY PROTEIN _ ANKYRIN REPEAT FAMILY PROTEIN"/>
    <property type="match status" value="1"/>
</dbReference>
<dbReference type="InterPro" id="IPR003593">
    <property type="entry name" value="AAA+_ATPase"/>
</dbReference>
<proteinExistence type="inferred from homology"/>
<dbReference type="InterPro" id="IPR050773">
    <property type="entry name" value="CbxX/CfxQ_RuBisCO_ESX"/>
</dbReference>
<dbReference type="InterPro" id="IPR027417">
    <property type="entry name" value="P-loop_NTPase"/>
</dbReference>
<dbReference type="InterPro" id="IPR011050">
    <property type="entry name" value="Pectin_lyase_fold/virulence"/>
</dbReference>
<feature type="domain" description="AAA+ ATPase" evidence="4">
    <location>
        <begin position="690"/>
        <end position="828"/>
    </location>
</feature>
<gene>
    <name evidence="5" type="ORF">DXC78_01880</name>
</gene>
<comment type="caution">
    <text evidence="5">The sequence shown here is derived from an EMBL/GenBank/DDBJ whole genome shotgun (WGS) entry which is preliminary data.</text>
</comment>
<dbReference type="SMART" id="SM00382">
    <property type="entry name" value="AAA"/>
    <property type="match status" value="2"/>
</dbReference>
<dbReference type="InterPro" id="IPR003959">
    <property type="entry name" value="ATPase_AAA_core"/>
</dbReference>
<dbReference type="Gene3D" id="1.10.8.60">
    <property type="match status" value="1"/>
</dbReference>
<dbReference type="InterPro" id="IPR000641">
    <property type="entry name" value="CbxX/CfxQ"/>
</dbReference>
<dbReference type="Pfam" id="PF17866">
    <property type="entry name" value="AAA_lid_6"/>
    <property type="match status" value="1"/>
</dbReference>
<dbReference type="AlphaFoldDB" id="A0A3E3E771"/>
<dbReference type="Gene3D" id="3.40.50.300">
    <property type="entry name" value="P-loop containing nucleotide triphosphate hydrolases"/>
    <property type="match status" value="2"/>
</dbReference>
<evidence type="ECO:0000259" key="4">
    <source>
        <dbReference type="SMART" id="SM00382"/>
    </source>
</evidence>
<keyword evidence="2" id="KW-0547">Nucleotide-binding</keyword>
<name>A0A3E3E771_9FIRM</name>
<accession>A0A3E3E771</accession>
<dbReference type="PRINTS" id="PR00819">
    <property type="entry name" value="CBXCFQXSUPER"/>
</dbReference>
<dbReference type="InterPro" id="IPR041627">
    <property type="entry name" value="AAA_lid_6"/>
</dbReference>
<evidence type="ECO:0000313" key="5">
    <source>
        <dbReference type="EMBL" id="RGD77849.1"/>
    </source>
</evidence>
<sequence>MGVYKIKKGFFGMSLIKALENASLDDVFVLEENYCENIGKVTIRQDITIIGTPASIPGEEQQRLTNTLTGQIFVADGANVTLQNLTLNHLQRVSGTQSNAINVKQSTLRFDHCILISDVPASNYPLLYIENSDLEMLHSKFKSNGQGDIEFYIPNSNFEISNSILENIRIHSLNSNGIMMDTSMENDYNCVHAVDSTLEIYNSTLNGKTIVTEEGTAYPTVMLDHVELTSENSAYYQEVVSKNSLYAKNNSIFRSVNDSIKWIGLFDSKAYFNDTVIQGQLHMHRSYAYAQNLTFQDAVEDYYYLFAEDYSTVYGSRIHFSDHAYTLFKMSSYSSFVIDEVDLPQQYENVHRCDENSRVCEFVTESKTENQKEVVSSVSAYKKLQSLVGLTRIKDEVENIRKLVGFNESRKKEGKKVQELSLHSVFMGNPGTGKTMVARLIGQIIYELGVFHSDEYKFVEVKESDLISNHVGETAIQTQNILQSALGGVLFIDEAYTLNKKDASVNFGQEAVDTILTFMEEHRDNIMIIFAGYPKEMEEFLQMNSGLASRIANTFIFDDYTSEEIVQIGLNDLSQRDFLLEDESYYIQKVKQAYERALERSNGRWIRNFNEGLIKMFISNSSDNVTTITALDIDNYLNKDQKYRQSDNEAYQKLQDLIGIHTVKKQVDAFIAQVEYNRQRMEQGFKADDITLHSLFLGNPGTGKTTVARLLGNILYHKGITKTNSFVETSRSDLVAGYVGQTAIKTKAILQSALGGILFIDEAYTLYQGDNDSFGQEAIDTILKFMEDYRKDIVIIFAGYTKEMNDFLQSNSGLRSRIPFTFNFEDYTMDELVQIGLLDLHKKQYVVDEALYKRYLSDAYTSQNDDSNGRFVRNFNEKMILNLSVRVSKNPNVDISQILEEDFPNAELHSVGNCPYCHDEIVVKHRKDGGLYYVHKMKKDCNFKLYEHMKRYKDNQDDIYVGENEAKALLRNESIKATLESKNGTMFRALVRVKESPKGYCDFEIVDFLNE</sequence>
<keyword evidence="3" id="KW-0067">ATP-binding</keyword>
<organism evidence="5 6">
    <name type="scientific">Faecalicoccus pleomorphus</name>
    <dbReference type="NCBI Taxonomy" id="1323"/>
    <lineage>
        <taxon>Bacteria</taxon>
        <taxon>Bacillati</taxon>
        <taxon>Bacillota</taxon>
        <taxon>Erysipelotrichia</taxon>
        <taxon>Erysipelotrichales</taxon>
        <taxon>Erysipelotrichaceae</taxon>
        <taxon>Faecalicoccus</taxon>
    </lineage>
</organism>
<dbReference type="EMBL" id="QUSK01000003">
    <property type="protein sequence ID" value="RGD77849.1"/>
    <property type="molecule type" value="Genomic_DNA"/>
</dbReference>
<evidence type="ECO:0000313" key="6">
    <source>
        <dbReference type="Proteomes" id="UP000260721"/>
    </source>
</evidence>
<dbReference type="SUPFAM" id="SSF51126">
    <property type="entry name" value="Pectin lyase-like"/>
    <property type="match status" value="1"/>
</dbReference>
<dbReference type="GO" id="GO:0005524">
    <property type="term" value="F:ATP binding"/>
    <property type="evidence" value="ECO:0007669"/>
    <property type="project" value="UniProtKB-KW"/>
</dbReference>
<reference evidence="5 6" key="1">
    <citation type="submission" date="2018-08" db="EMBL/GenBank/DDBJ databases">
        <title>A genome reference for cultivated species of the human gut microbiota.</title>
        <authorList>
            <person name="Zou Y."/>
            <person name="Xue W."/>
            <person name="Luo G."/>
        </authorList>
    </citation>
    <scope>NUCLEOTIDE SEQUENCE [LARGE SCALE GENOMIC DNA]</scope>
    <source>
        <strain evidence="5 6">TF08-11</strain>
    </source>
</reference>
<evidence type="ECO:0000256" key="2">
    <source>
        <dbReference type="ARBA" id="ARBA00022741"/>
    </source>
</evidence>
<dbReference type="Proteomes" id="UP000260721">
    <property type="component" value="Unassembled WGS sequence"/>
</dbReference>
<dbReference type="CDD" id="cd00009">
    <property type="entry name" value="AAA"/>
    <property type="match status" value="2"/>
</dbReference>
<dbReference type="FunFam" id="3.40.50.300:FF:000216">
    <property type="entry name" value="Type VII secretion ATPase EccA"/>
    <property type="match status" value="2"/>
</dbReference>
<evidence type="ECO:0000256" key="1">
    <source>
        <dbReference type="ARBA" id="ARBA00010378"/>
    </source>
</evidence>